<proteinExistence type="predicted"/>
<organism evidence="1 2">
    <name type="scientific">Allacma fusca</name>
    <dbReference type="NCBI Taxonomy" id="39272"/>
    <lineage>
        <taxon>Eukaryota</taxon>
        <taxon>Metazoa</taxon>
        <taxon>Ecdysozoa</taxon>
        <taxon>Arthropoda</taxon>
        <taxon>Hexapoda</taxon>
        <taxon>Collembola</taxon>
        <taxon>Symphypleona</taxon>
        <taxon>Sminthuridae</taxon>
        <taxon>Allacma</taxon>
    </lineage>
</organism>
<comment type="caution">
    <text evidence="1">The sequence shown here is derived from an EMBL/GenBank/DDBJ whole genome shotgun (WGS) entry which is preliminary data.</text>
</comment>
<dbReference type="OrthoDB" id="6784356at2759"/>
<dbReference type="Proteomes" id="UP000708208">
    <property type="component" value="Unassembled WGS sequence"/>
</dbReference>
<evidence type="ECO:0000313" key="2">
    <source>
        <dbReference type="Proteomes" id="UP000708208"/>
    </source>
</evidence>
<dbReference type="PANTHER" id="PTHR34153:SF2">
    <property type="entry name" value="SI:CH211-262H13.3-RELATED"/>
    <property type="match status" value="1"/>
</dbReference>
<sequence length="188" mass="21033">MSSLSVPLVVVHFLDTNEVEVMPMNWAYTENDILGYYWPNIKKVEKILLAVKMQQQPVKSLWSNYPIRVFYEYAACIVYLGSIGGCDLTTTVYEVLKKVLTYELAYTYNFSGTNGKSCFASLNLVDLIFDVVKINPRTATETMTAVRKKIQNWVQHAGDHLPKSLKNGGRAPALNLSDDGAGNLSAEI</sequence>
<reference evidence="1" key="1">
    <citation type="submission" date="2021-06" db="EMBL/GenBank/DDBJ databases">
        <authorList>
            <person name="Hodson N. C."/>
            <person name="Mongue J. A."/>
            <person name="Jaron S. K."/>
        </authorList>
    </citation>
    <scope>NUCLEOTIDE SEQUENCE</scope>
</reference>
<name>A0A8J2K1G5_9HEXA</name>
<dbReference type="EMBL" id="CAJVCH010192976">
    <property type="protein sequence ID" value="CAG7730362.1"/>
    <property type="molecule type" value="Genomic_DNA"/>
</dbReference>
<protein>
    <submittedName>
        <fullName evidence="1">Uncharacterized protein</fullName>
    </submittedName>
</protein>
<gene>
    <name evidence="1" type="ORF">AFUS01_LOCUS19011</name>
</gene>
<dbReference type="AlphaFoldDB" id="A0A8J2K1G5"/>
<dbReference type="PANTHER" id="PTHR34153">
    <property type="entry name" value="SI:CH211-262H13.3-RELATED-RELATED"/>
    <property type="match status" value="1"/>
</dbReference>
<keyword evidence="2" id="KW-1185">Reference proteome</keyword>
<accession>A0A8J2K1G5</accession>
<evidence type="ECO:0000313" key="1">
    <source>
        <dbReference type="EMBL" id="CAG7730362.1"/>
    </source>
</evidence>